<dbReference type="Pfam" id="PF00753">
    <property type="entry name" value="Lactamase_B"/>
    <property type="match status" value="1"/>
</dbReference>
<dbReference type="InterPro" id="IPR001279">
    <property type="entry name" value="Metallo-B-lactamas"/>
</dbReference>
<dbReference type="EMBL" id="BAABHJ010000005">
    <property type="protein sequence ID" value="GAA4606976.1"/>
    <property type="molecule type" value="Genomic_DNA"/>
</dbReference>
<dbReference type="Proteomes" id="UP001500212">
    <property type="component" value="Unassembled WGS sequence"/>
</dbReference>
<keyword evidence="4" id="KW-0862">Zinc</keyword>
<evidence type="ECO:0000313" key="7">
    <source>
        <dbReference type="EMBL" id="GAA4606976.1"/>
    </source>
</evidence>
<keyword evidence="3" id="KW-0378">Hydrolase</keyword>
<comment type="similarity">
    <text evidence="1">Belongs to the metallo-beta-lactamase superfamily.</text>
</comment>
<proteinExistence type="inferred from homology"/>
<dbReference type="SMART" id="SM00849">
    <property type="entry name" value="Lactamase_B"/>
    <property type="match status" value="1"/>
</dbReference>
<evidence type="ECO:0000256" key="2">
    <source>
        <dbReference type="ARBA" id="ARBA00022723"/>
    </source>
</evidence>
<feature type="region of interest" description="Disordered" evidence="5">
    <location>
        <begin position="1"/>
        <end position="23"/>
    </location>
</feature>
<keyword evidence="8" id="KW-1185">Reference proteome</keyword>
<evidence type="ECO:0000256" key="3">
    <source>
        <dbReference type="ARBA" id="ARBA00022801"/>
    </source>
</evidence>
<dbReference type="InterPro" id="IPR036866">
    <property type="entry name" value="RibonucZ/Hydroxyglut_hydro"/>
</dbReference>
<reference evidence="8" key="1">
    <citation type="journal article" date="2019" name="Int. J. Syst. Evol. Microbiol.">
        <title>The Global Catalogue of Microorganisms (GCM) 10K type strain sequencing project: providing services to taxonomists for standard genome sequencing and annotation.</title>
        <authorList>
            <consortium name="The Broad Institute Genomics Platform"/>
            <consortium name="The Broad Institute Genome Sequencing Center for Infectious Disease"/>
            <person name="Wu L."/>
            <person name="Ma J."/>
        </authorList>
    </citation>
    <scope>NUCLEOTIDE SEQUENCE [LARGE SCALE GENOMIC DNA]</scope>
    <source>
        <strain evidence="8">JCM 17938</strain>
    </source>
</reference>
<evidence type="ECO:0000313" key="8">
    <source>
        <dbReference type="Proteomes" id="UP001500212"/>
    </source>
</evidence>
<accession>A0ABP8TFI2</accession>
<sequence length="281" mass="31019">MKIHHLNCGSMREIDPGGEENAPEPARALNHCLLVETDAAGLVLVETGFGTADVARPEETLGRTFLDRTQALLDPGETAVRHIERLGHSVADVRHIVLTHLDLDHSGGLPDFPHATGHLHDAEYRAAMAATSGHPEHALRYRPAHWAHRPHWRTYESRKGASWFGFDAIELDGLPPEILLVPLAGHTEGHCAVAVRDGGRWLLHAGDAFYHHGQVEPEGRWSMPLWEALEEITEVDRPLRMANQARLRELLRDHGDEVDVFSAHDPWAFARLAAGGAGHAS</sequence>
<dbReference type="RefSeq" id="WP_345353297.1">
    <property type="nucleotide sequence ID" value="NZ_BAABHJ010000005.1"/>
</dbReference>
<dbReference type="PANTHER" id="PTHR42978:SF3">
    <property type="entry name" value="BLR3078 PROTEIN"/>
    <property type="match status" value="1"/>
</dbReference>
<organism evidence="7 8">
    <name type="scientific">Actinoallomurus liliacearum</name>
    <dbReference type="NCBI Taxonomy" id="1080073"/>
    <lineage>
        <taxon>Bacteria</taxon>
        <taxon>Bacillati</taxon>
        <taxon>Actinomycetota</taxon>
        <taxon>Actinomycetes</taxon>
        <taxon>Streptosporangiales</taxon>
        <taxon>Thermomonosporaceae</taxon>
        <taxon>Actinoallomurus</taxon>
    </lineage>
</organism>
<name>A0ABP8TFI2_9ACTN</name>
<feature type="domain" description="Metallo-beta-lactamase" evidence="6">
    <location>
        <begin position="29"/>
        <end position="254"/>
    </location>
</feature>
<dbReference type="InterPro" id="IPR051013">
    <property type="entry name" value="MBL_superfamily_lactonases"/>
</dbReference>
<gene>
    <name evidence="7" type="ORF">GCM10023195_25940</name>
</gene>
<comment type="caution">
    <text evidence="7">The sequence shown here is derived from an EMBL/GenBank/DDBJ whole genome shotgun (WGS) entry which is preliminary data.</text>
</comment>
<protein>
    <submittedName>
        <fullName evidence="7">MBL fold metallo-hydrolase</fullName>
    </submittedName>
</protein>
<evidence type="ECO:0000256" key="5">
    <source>
        <dbReference type="SAM" id="MobiDB-lite"/>
    </source>
</evidence>
<evidence type="ECO:0000256" key="1">
    <source>
        <dbReference type="ARBA" id="ARBA00007749"/>
    </source>
</evidence>
<dbReference type="Gene3D" id="3.60.15.10">
    <property type="entry name" value="Ribonuclease Z/Hydroxyacylglutathione hydrolase-like"/>
    <property type="match status" value="1"/>
</dbReference>
<evidence type="ECO:0000256" key="4">
    <source>
        <dbReference type="ARBA" id="ARBA00022833"/>
    </source>
</evidence>
<dbReference type="SUPFAM" id="SSF56281">
    <property type="entry name" value="Metallo-hydrolase/oxidoreductase"/>
    <property type="match status" value="1"/>
</dbReference>
<evidence type="ECO:0000259" key="6">
    <source>
        <dbReference type="SMART" id="SM00849"/>
    </source>
</evidence>
<dbReference type="PANTHER" id="PTHR42978">
    <property type="entry name" value="QUORUM-QUENCHING LACTONASE YTNP-RELATED-RELATED"/>
    <property type="match status" value="1"/>
</dbReference>
<dbReference type="CDD" id="cd07742">
    <property type="entry name" value="metallo-hydrolase-like_MBL-fold"/>
    <property type="match status" value="1"/>
</dbReference>
<keyword evidence="2" id="KW-0479">Metal-binding</keyword>